<evidence type="ECO:0000313" key="3">
    <source>
        <dbReference type="EMBL" id="TCN66794.1"/>
    </source>
</evidence>
<dbReference type="Pfam" id="PF09976">
    <property type="entry name" value="TPR_21"/>
    <property type="match status" value="1"/>
</dbReference>
<dbReference type="InterPro" id="IPR018704">
    <property type="entry name" value="SecYEG/CpoB_TPR"/>
</dbReference>
<protein>
    <submittedName>
        <fullName evidence="3">Tetratricopeptide repeat protein</fullName>
    </submittedName>
</protein>
<evidence type="ECO:0000256" key="1">
    <source>
        <dbReference type="SAM" id="Phobius"/>
    </source>
</evidence>
<dbReference type="Gene3D" id="1.25.40.10">
    <property type="entry name" value="Tetratricopeptide repeat domain"/>
    <property type="match status" value="2"/>
</dbReference>
<keyword evidence="1" id="KW-1133">Transmembrane helix</keyword>
<feature type="transmembrane region" description="Helical" evidence="1">
    <location>
        <begin position="33"/>
        <end position="51"/>
    </location>
</feature>
<keyword evidence="1" id="KW-0472">Membrane</keyword>
<reference evidence="3 4" key="1">
    <citation type="submission" date="2019-03" db="EMBL/GenBank/DDBJ databases">
        <title>Genomic Encyclopedia of Archaeal and Bacterial Type Strains, Phase II (KMG-II): from individual species to whole genera.</title>
        <authorList>
            <person name="Goeker M."/>
        </authorList>
    </citation>
    <scope>NUCLEOTIDE SEQUENCE [LARGE SCALE GENOMIC DNA]</scope>
    <source>
        <strain evidence="3 4">RL-C</strain>
    </source>
</reference>
<dbReference type="AlphaFoldDB" id="A0A4R2EK69"/>
<name>A0A4R2EK69_9BACT</name>
<dbReference type="Pfam" id="PF13174">
    <property type="entry name" value="TPR_6"/>
    <property type="match status" value="1"/>
</dbReference>
<dbReference type="InterPro" id="IPR011990">
    <property type="entry name" value="TPR-like_helical_dom_sf"/>
</dbReference>
<dbReference type="OrthoDB" id="9808622at2"/>
<dbReference type="EMBL" id="SLWB01000008">
    <property type="protein sequence ID" value="TCN66794.1"/>
    <property type="molecule type" value="Genomic_DNA"/>
</dbReference>
<dbReference type="SMART" id="SM00028">
    <property type="entry name" value="TPR"/>
    <property type="match status" value="2"/>
</dbReference>
<proteinExistence type="predicted"/>
<gene>
    <name evidence="3" type="ORF">CLV25_108133</name>
</gene>
<dbReference type="InterPro" id="IPR019734">
    <property type="entry name" value="TPR_rpt"/>
</dbReference>
<keyword evidence="1" id="KW-0812">Transmembrane</keyword>
<sequence>MSHEKKTHQEENLQAIEGALTKSEQFIEKYQKLLIYGFSAIVVIIGLFFGYKKLIAEPREEKALAQMASAQNYFEQGNYKSALEGNATGAGFAKIADEYSSTAAGNIANFYAGICELNLGQFQKALDHLNSYSSDNMIFAPLAEGAKGDAYVELKQLDKAASAYMKAATLSDNNFTAPQFLFKAAAVYEEQGNWKDALSNYENVKENYPQSVEATDVDKYITRAKLNINK</sequence>
<dbReference type="RefSeq" id="WP_131839479.1">
    <property type="nucleotide sequence ID" value="NZ_SLWB01000008.1"/>
</dbReference>
<accession>A0A4R2EK69</accession>
<evidence type="ECO:0000259" key="2">
    <source>
        <dbReference type="Pfam" id="PF09976"/>
    </source>
</evidence>
<dbReference type="Proteomes" id="UP000294830">
    <property type="component" value="Unassembled WGS sequence"/>
</dbReference>
<comment type="caution">
    <text evidence="3">The sequence shown here is derived from an EMBL/GenBank/DDBJ whole genome shotgun (WGS) entry which is preliminary data.</text>
</comment>
<dbReference type="SUPFAM" id="SSF48452">
    <property type="entry name" value="TPR-like"/>
    <property type="match status" value="1"/>
</dbReference>
<feature type="domain" description="Ancillary SecYEG translocon subunit/Cell division coordinator CpoB TPR" evidence="2">
    <location>
        <begin position="63"/>
        <end position="173"/>
    </location>
</feature>
<organism evidence="3 4">
    <name type="scientific">Acetobacteroides hydrogenigenes</name>
    <dbReference type="NCBI Taxonomy" id="979970"/>
    <lineage>
        <taxon>Bacteria</taxon>
        <taxon>Pseudomonadati</taxon>
        <taxon>Bacteroidota</taxon>
        <taxon>Bacteroidia</taxon>
        <taxon>Bacteroidales</taxon>
        <taxon>Rikenellaceae</taxon>
        <taxon>Acetobacteroides</taxon>
    </lineage>
</organism>
<evidence type="ECO:0000313" key="4">
    <source>
        <dbReference type="Proteomes" id="UP000294830"/>
    </source>
</evidence>
<keyword evidence="4" id="KW-1185">Reference proteome</keyword>